<keyword evidence="3" id="KW-0808">Transferase</keyword>
<proteinExistence type="inferred from homology"/>
<dbReference type="GO" id="GO:0016407">
    <property type="term" value="F:acetyltransferase activity"/>
    <property type="evidence" value="ECO:0007669"/>
    <property type="project" value="InterPro"/>
</dbReference>
<dbReference type="InterPro" id="IPR038765">
    <property type="entry name" value="Papain-like_cys_pep_sf"/>
</dbReference>
<comment type="caution">
    <text evidence="3">The sequence shown here is derived from an EMBL/GenBank/DDBJ whole genome shotgun (WGS) entry which is preliminary data.</text>
</comment>
<dbReference type="Pfam" id="PF00797">
    <property type="entry name" value="Acetyltransf_2"/>
    <property type="match status" value="1"/>
</dbReference>
<name>A0A4Q9VQX9_9HYPH</name>
<keyword evidence="4" id="KW-1185">Reference proteome</keyword>
<reference evidence="3 4" key="1">
    <citation type="submission" date="2019-02" db="EMBL/GenBank/DDBJ databases">
        <title>Siculibacillus lacustris gen. nov., sp. nov., a new rosette-forming bacterium isolated from a freshwater crater lake (Lake St. Ana, Romania).</title>
        <authorList>
            <person name="Felfoldi T."/>
            <person name="Marton Z."/>
            <person name="Szabo A."/>
            <person name="Mentes A."/>
            <person name="Boka K."/>
            <person name="Marialigeti K."/>
            <person name="Mathe I."/>
            <person name="Koncz M."/>
            <person name="Schumann P."/>
            <person name="Toth E."/>
        </authorList>
    </citation>
    <scope>NUCLEOTIDE SEQUENCE [LARGE SCALE GENOMIC DNA]</scope>
    <source>
        <strain evidence="3 4">SA-279</strain>
    </source>
</reference>
<evidence type="ECO:0000256" key="1">
    <source>
        <dbReference type="ARBA" id="ARBA00006547"/>
    </source>
</evidence>
<sequence length="272" mass="30229">MDIGRDFDRIGFKGSSNSDLTTLTALHGAHVDAIPFEGVDPLLGRPVLLDLPSLEAKLVQSRRGGYCFEQNALFKAVLERIGFAVTGLGARVRWLSPPDSPLGPRDHMLLKIDVPEGTYLADVGFGACLMDAPLRLTTGVEQRTRMGTFLLTQTEGLYTLAARRPGGWRTMYVFDLEPQLPSDYELGNWYTSTSPKAPFLHVLIMERLGAEQRHKLINNRYVVEARDGEIIAERDLSTPAALGEVLEAVFDVQPPSSMEELFARITRKERSQ</sequence>
<dbReference type="InterPro" id="IPR001447">
    <property type="entry name" value="Arylamine_N-AcTrfase"/>
</dbReference>
<dbReference type="PANTHER" id="PTHR11786:SF0">
    <property type="entry name" value="ARYLAMINE N-ACETYLTRANSFERASE 4-RELATED"/>
    <property type="match status" value="1"/>
</dbReference>
<organism evidence="3 4">
    <name type="scientific">Siculibacillus lacustris</name>
    <dbReference type="NCBI Taxonomy" id="1549641"/>
    <lineage>
        <taxon>Bacteria</taxon>
        <taxon>Pseudomonadati</taxon>
        <taxon>Pseudomonadota</taxon>
        <taxon>Alphaproteobacteria</taxon>
        <taxon>Hyphomicrobiales</taxon>
        <taxon>Ancalomicrobiaceae</taxon>
        <taxon>Siculibacillus</taxon>
    </lineage>
</organism>
<dbReference type="Proteomes" id="UP000292781">
    <property type="component" value="Unassembled WGS sequence"/>
</dbReference>
<dbReference type="RefSeq" id="WP_131309069.1">
    <property type="nucleotide sequence ID" value="NZ_SJFN01000012.1"/>
</dbReference>
<protein>
    <submittedName>
        <fullName evidence="3">Arylamine N-acetyltransferase</fullName>
    </submittedName>
</protein>
<dbReference type="EMBL" id="SJFN01000012">
    <property type="protein sequence ID" value="TBW38262.1"/>
    <property type="molecule type" value="Genomic_DNA"/>
</dbReference>
<evidence type="ECO:0000313" key="4">
    <source>
        <dbReference type="Proteomes" id="UP000292781"/>
    </source>
</evidence>
<dbReference type="Gene3D" id="3.30.2140.10">
    <property type="entry name" value="Arylamine N-acetyltransferase"/>
    <property type="match status" value="1"/>
</dbReference>
<dbReference type="PRINTS" id="PR01543">
    <property type="entry name" value="ANATRNSFRASE"/>
</dbReference>
<accession>A0A4Q9VQX9</accession>
<evidence type="ECO:0000313" key="3">
    <source>
        <dbReference type="EMBL" id="TBW38262.1"/>
    </source>
</evidence>
<dbReference type="OrthoDB" id="7181050at2"/>
<dbReference type="AlphaFoldDB" id="A0A4Q9VQX9"/>
<gene>
    <name evidence="3" type="ORF">EYW49_09980</name>
</gene>
<evidence type="ECO:0000256" key="2">
    <source>
        <dbReference type="RuleBase" id="RU003452"/>
    </source>
</evidence>
<comment type="similarity">
    <text evidence="1 2">Belongs to the arylamine N-acetyltransferase family.</text>
</comment>
<dbReference type="SUPFAM" id="SSF54001">
    <property type="entry name" value="Cysteine proteinases"/>
    <property type="match status" value="1"/>
</dbReference>
<dbReference type="PANTHER" id="PTHR11786">
    <property type="entry name" value="N-HYDROXYARYLAMINE O-ACETYLTRANSFERASE"/>
    <property type="match status" value="1"/>
</dbReference>
<dbReference type="Gene3D" id="2.40.128.150">
    <property type="entry name" value="Cysteine proteinases"/>
    <property type="match status" value="1"/>
</dbReference>